<dbReference type="GO" id="GO:0001650">
    <property type="term" value="C:fibrillar center"/>
    <property type="evidence" value="ECO:0007669"/>
    <property type="project" value="TreeGrafter"/>
</dbReference>
<sequence>MRTGDAELEMRGRCSAGQKAEDSHLNLFPVQEYKFPRRFDYLKLDYLLGYNNVDLSKLLISKLQNPCCKTTKKVVYSPDICKCVDNLLRAAGVDCSGLSPSMENFLSGINGPMSAHEITSSRMWSGLNMDFMQLAILAFIVSSKVGQLDDPNAPNLPSFYLKTPPLSESGNLSKKPKWSDILVVPVLPLPYVLTLHEVGKNLRKEDNEFSAEAEVALQC</sequence>
<dbReference type="EMBL" id="JADFTS010000009">
    <property type="protein sequence ID" value="KAF9589475.1"/>
    <property type="molecule type" value="Genomic_DNA"/>
</dbReference>
<dbReference type="InterPro" id="IPR038801">
    <property type="entry name" value="TAF1C"/>
</dbReference>
<reference evidence="1 2" key="1">
    <citation type="submission" date="2020-10" db="EMBL/GenBank/DDBJ databases">
        <title>The Coptis chinensis genome and diversification of protoberbering-type alkaloids.</title>
        <authorList>
            <person name="Wang B."/>
            <person name="Shu S."/>
            <person name="Song C."/>
            <person name="Liu Y."/>
        </authorList>
    </citation>
    <scope>NUCLEOTIDE SEQUENCE [LARGE SCALE GENOMIC DNA]</scope>
    <source>
        <strain evidence="1">HL-2020</strain>
        <tissue evidence="1">Leaf</tissue>
    </source>
</reference>
<keyword evidence="2" id="KW-1185">Reference proteome</keyword>
<dbReference type="PANTHER" id="PTHR15319">
    <property type="entry name" value="TATA BOX-BINDING PROTEIN ASSOCIATED FACTOR RNA POLYMERASE I SUBUNIT C"/>
    <property type="match status" value="1"/>
</dbReference>
<dbReference type="Proteomes" id="UP000631114">
    <property type="component" value="Unassembled WGS sequence"/>
</dbReference>
<name>A0A835GXT8_9MAGN</name>
<dbReference type="GO" id="GO:0001164">
    <property type="term" value="F:RNA polymerase I core promoter sequence-specific DNA binding"/>
    <property type="evidence" value="ECO:0007669"/>
    <property type="project" value="TreeGrafter"/>
</dbReference>
<organism evidence="1 2">
    <name type="scientific">Coptis chinensis</name>
    <dbReference type="NCBI Taxonomy" id="261450"/>
    <lineage>
        <taxon>Eukaryota</taxon>
        <taxon>Viridiplantae</taxon>
        <taxon>Streptophyta</taxon>
        <taxon>Embryophyta</taxon>
        <taxon>Tracheophyta</taxon>
        <taxon>Spermatophyta</taxon>
        <taxon>Magnoliopsida</taxon>
        <taxon>Ranunculales</taxon>
        <taxon>Ranunculaceae</taxon>
        <taxon>Coptidoideae</taxon>
        <taxon>Coptis</taxon>
    </lineage>
</organism>
<proteinExistence type="predicted"/>
<dbReference type="AlphaFoldDB" id="A0A835GXT8"/>
<comment type="caution">
    <text evidence="1">The sequence shown here is derived from an EMBL/GenBank/DDBJ whole genome shotgun (WGS) entry which is preliminary data.</text>
</comment>
<evidence type="ECO:0000313" key="1">
    <source>
        <dbReference type="EMBL" id="KAF9589475.1"/>
    </source>
</evidence>
<dbReference type="OrthoDB" id="2382881at2759"/>
<evidence type="ECO:0000313" key="2">
    <source>
        <dbReference type="Proteomes" id="UP000631114"/>
    </source>
</evidence>
<accession>A0A835GXT8</accession>
<dbReference type="PANTHER" id="PTHR15319:SF1">
    <property type="entry name" value="TATA BOX-BINDING PROTEIN-ASSOCIATED FACTOR RNA POLYMERASE I SUBUNIT C"/>
    <property type="match status" value="1"/>
</dbReference>
<gene>
    <name evidence="1" type="ORF">IFM89_024237</name>
</gene>
<protein>
    <submittedName>
        <fullName evidence="1">Uncharacterized protein</fullName>
    </submittedName>
</protein>